<dbReference type="PANTHER" id="PTHR21310">
    <property type="entry name" value="AMINOGLYCOSIDE PHOSPHOTRANSFERASE-RELATED-RELATED"/>
    <property type="match status" value="1"/>
</dbReference>
<dbReference type="Proteomes" id="UP001596154">
    <property type="component" value="Unassembled WGS sequence"/>
</dbReference>
<feature type="domain" description="Aminoglycoside phosphotransferase" evidence="1">
    <location>
        <begin position="86"/>
        <end position="265"/>
    </location>
</feature>
<evidence type="ECO:0000313" key="2">
    <source>
        <dbReference type="EMBL" id="MFC5635290.1"/>
    </source>
</evidence>
<dbReference type="RefSeq" id="WP_381021733.1">
    <property type="nucleotide sequence ID" value="NZ_JBHSNY010000005.1"/>
</dbReference>
<reference evidence="3" key="1">
    <citation type="journal article" date="2019" name="Int. J. Syst. Evol. Microbiol.">
        <title>The Global Catalogue of Microorganisms (GCM) 10K type strain sequencing project: providing services to taxonomists for standard genome sequencing and annotation.</title>
        <authorList>
            <consortium name="The Broad Institute Genomics Platform"/>
            <consortium name="The Broad Institute Genome Sequencing Center for Infectious Disease"/>
            <person name="Wu L."/>
            <person name="Ma J."/>
        </authorList>
    </citation>
    <scope>NUCLEOTIDE SEQUENCE [LARGE SCALE GENOMIC DNA]</scope>
    <source>
        <strain evidence="3">CGMCC 4.7248</strain>
    </source>
</reference>
<proteinExistence type="predicted"/>
<evidence type="ECO:0000259" key="1">
    <source>
        <dbReference type="Pfam" id="PF01636"/>
    </source>
</evidence>
<gene>
    <name evidence="2" type="ORF">ACFPZJ_16145</name>
</gene>
<comment type="caution">
    <text evidence="2">The sequence shown here is derived from an EMBL/GenBank/DDBJ whole genome shotgun (WGS) entry which is preliminary data.</text>
</comment>
<dbReference type="InterPro" id="IPR011009">
    <property type="entry name" value="Kinase-like_dom_sf"/>
</dbReference>
<dbReference type="Gene3D" id="3.90.1200.10">
    <property type="match status" value="1"/>
</dbReference>
<name>A0ABW0USS3_9ACTN</name>
<accession>A0ABW0USS3</accession>
<dbReference type="Pfam" id="PF01636">
    <property type="entry name" value="APH"/>
    <property type="match status" value="1"/>
</dbReference>
<keyword evidence="3" id="KW-1185">Reference proteome</keyword>
<dbReference type="PANTHER" id="PTHR21310:SF15">
    <property type="entry name" value="AMINOGLYCOSIDE PHOSPHOTRANSFERASE DOMAIN-CONTAINING PROTEIN"/>
    <property type="match status" value="1"/>
</dbReference>
<dbReference type="SUPFAM" id="SSF56112">
    <property type="entry name" value="Protein kinase-like (PK-like)"/>
    <property type="match status" value="1"/>
</dbReference>
<dbReference type="EMBL" id="JBHSNY010000005">
    <property type="protein sequence ID" value="MFC5635290.1"/>
    <property type="molecule type" value="Genomic_DNA"/>
</dbReference>
<dbReference type="InterPro" id="IPR002575">
    <property type="entry name" value="Aminoglycoside_PTrfase"/>
</dbReference>
<sequence length="349" mass="37648">MTSDRPNRSRTTLTRAALAPLCRAALGPGRCLTGVQRLRGGSRKGVYRLILDDGSTAVAYVWSADEDYWDAGPADPRDPFQGTGLDLFTAAHDRLAAAGVRTPRLLYADATHTHLPADAAIVEDLPGGSLEEALAHDPRTAREALRHLAELLAALHSHTGPRPGRVAVVDNGGSTASGSSEARITEGALRSVEQAAVREPRVAAVRAQLTDLLHRLAAEVRPRARHTLVHGELGPDHVLLTSDGAPALIDVEGLMYGDVEWEHVFLRLRFGPHYDTLCPPGTELDEPRVRLYRLAMHLGLAAGPLRLLEGDFPDPAPMRAIAEFNLGRVLELVTQPSSELSPEGRSRLL</sequence>
<evidence type="ECO:0000313" key="3">
    <source>
        <dbReference type="Proteomes" id="UP001596154"/>
    </source>
</evidence>
<organism evidence="2 3">
    <name type="scientific">Streptomyces bullii</name>
    <dbReference type="NCBI Taxonomy" id="349910"/>
    <lineage>
        <taxon>Bacteria</taxon>
        <taxon>Bacillati</taxon>
        <taxon>Actinomycetota</taxon>
        <taxon>Actinomycetes</taxon>
        <taxon>Kitasatosporales</taxon>
        <taxon>Streptomycetaceae</taxon>
        <taxon>Streptomyces</taxon>
    </lineage>
</organism>
<dbReference type="InterPro" id="IPR051678">
    <property type="entry name" value="AGP_Transferase"/>
</dbReference>
<protein>
    <submittedName>
        <fullName evidence="2">Phosphotransferase family protein</fullName>
    </submittedName>
</protein>